<evidence type="ECO:0000256" key="6">
    <source>
        <dbReference type="ARBA" id="ARBA00011912"/>
    </source>
</evidence>
<evidence type="ECO:0000256" key="8">
    <source>
        <dbReference type="ARBA" id="ARBA00022485"/>
    </source>
</evidence>
<dbReference type="InterPro" id="IPR034505">
    <property type="entry name" value="Coproporphyrinogen-III_oxidase"/>
</dbReference>
<dbReference type="NCBIfam" id="TIGR00538">
    <property type="entry name" value="hemN"/>
    <property type="match status" value="1"/>
</dbReference>
<dbReference type="GO" id="GO:0051989">
    <property type="term" value="F:coproporphyrinogen dehydrogenase activity"/>
    <property type="evidence" value="ECO:0007669"/>
    <property type="project" value="UniProtKB-EC"/>
</dbReference>
<evidence type="ECO:0000256" key="17">
    <source>
        <dbReference type="ARBA" id="ARBA00048321"/>
    </source>
</evidence>
<keyword evidence="10" id="KW-0949">S-adenosyl-L-methionine</keyword>
<dbReference type="GO" id="GO:0005737">
    <property type="term" value="C:cytoplasm"/>
    <property type="evidence" value="ECO:0007669"/>
    <property type="project" value="UniProtKB-SubCell"/>
</dbReference>
<dbReference type="Proteomes" id="UP000050836">
    <property type="component" value="Unassembled WGS sequence"/>
</dbReference>
<evidence type="ECO:0000313" key="19">
    <source>
        <dbReference type="EMBL" id="KRG45388.1"/>
    </source>
</evidence>
<dbReference type="InterPro" id="IPR006638">
    <property type="entry name" value="Elp3/MiaA/NifB-like_rSAM"/>
</dbReference>
<dbReference type="GO" id="GO:0006782">
    <property type="term" value="P:protoporphyrinogen IX biosynthetic process"/>
    <property type="evidence" value="ECO:0007669"/>
    <property type="project" value="UniProtKB-UniPathway"/>
</dbReference>
<organism evidence="19 20">
    <name type="scientific">Stenotrophomonas pictorum JCM 9942</name>
    <dbReference type="NCBI Taxonomy" id="1236960"/>
    <lineage>
        <taxon>Bacteria</taxon>
        <taxon>Pseudomonadati</taxon>
        <taxon>Pseudomonadota</taxon>
        <taxon>Gammaproteobacteria</taxon>
        <taxon>Lysobacterales</taxon>
        <taxon>Lysobacteraceae</taxon>
        <taxon>Stenotrophomonas</taxon>
    </lineage>
</organism>
<accession>A0A0R0AJT8</accession>
<dbReference type="RefSeq" id="WP_057505463.1">
    <property type="nucleotide sequence ID" value="NZ_LLXS01000001.1"/>
</dbReference>
<evidence type="ECO:0000259" key="18">
    <source>
        <dbReference type="PROSITE" id="PS51918"/>
    </source>
</evidence>
<dbReference type="InterPro" id="IPR007197">
    <property type="entry name" value="rSAM"/>
</dbReference>
<keyword evidence="9" id="KW-0963">Cytoplasm</keyword>
<dbReference type="AlphaFoldDB" id="A0A0R0AJT8"/>
<evidence type="ECO:0000256" key="10">
    <source>
        <dbReference type="ARBA" id="ARBA00022691"/>
    </source>
</evidence>
<dbReference type="GO" id="GO:0004109">
    <property type="term" value="F:coproporphyrinogen oxidase activity"/>
    <property type="evidence" value="ECO:0007669"/>
    <property type="project" value="InterPro"/>
</dbReference>
<dbReference type="EC" id="1.3.98.3" evidence="6"/>
<dbReference type="CDD" id="cd01335">
    <property type="entry name" value="Radical_SAM"/>
    <property type="match status" value="1"/>
</dbReference>
<comment type="cofactor">
    <cofactor evidence="1">
        <name>[4Fe-4S] cluster</name>
        <dbReference type="ChEBI" id="CHEBI:49883"/>
    </cofactor>
</comment>
<comment type="caution">
    <text evidence="19">The sequence shown here is derived from an EMBL/GenBank/DDBJ whole genome shotgun (WGS) entry which is preliminary data.</text>
</comment>
<dbReference type="GO" id="GO:0051539">
    <property type="term" value="F:4 iron, 4 sulfur cluster binding"/>
    <property type="evidence" value="ECO:0007669"/>
    <property type="project" value="UniProtKB-KW"/>
</dbReference>
<dbReference type="GO" id="GO:0046872">
    <property type="term" value="F:metal ion binding"/>
    <property type="evidence" value="ECO:0007669"/>
    <property type="project" value="UniProtKB-KW"/>
</dbReference>
<reference evidence="19 20" key="1">
    <citation type="submission" date="2015-10" db="EMBL/GenBank/DDBJ databases">
        <title>Genome sequencing and analysis of members of genus Stenotrophomonas.</title>
        <authorList>
            <person name="Patil P.P."/>
            <person name="Midha S."/>
            <person name="Patil P.B."/>
        </authorList>
    </citation>
    <scope>NUCLEOTIDE SEQUENCE [LARGE SCALE GENOMIC DNA]</scope>
    <source>
        <strain evidence="19 20">JCM 9942</strain>
    </source>
</reference>
<dbReference type="EMBL" id="LLXS01000001">
    <property type="protein sequence ID" value="KRG45388.1"/>
    <property type="molecule type" value="Genomic_DNA"/>
</dbReference>
<evidence type="ECO:0000256" key="13">
    <source>
        <dbReference type="ARBA" id="ARBA00023004"/>
    </source>
</evidence>
<evidence type="ECO:0000256" key="11">
    <source>
        <dbReference type="ARBA" id="ARBA00022723"/>
    </source>
</evidence>
<dbReference type="PANTHER" id="PTHR13932:SF6">
    <property type="entry name" value="OXYGEN-INDEPENDENT COPROPORPHYRINOGEN III OXIDASE"/>
    <property type="match status" value="1"/>
</dbReference>
<dbReference type="SMART" id="SM00729">
    <property type="entry name" value="Elp3"/>
    <property type="match status" value="1"/>
</dbReference>
<dbReference type="SFLD" id="SFLDG01065">
    <property type="entry name" value="anaerobic_coproporphyrinogen-I"/>
    <property type="match status" value="1"/>
</dbReference>
<evidence type="ECO:0000256" key="15">
    <source>
        <dbReference type="ARBA" id="ARBA00023244"/>
    </source>
</evidence>
<dbReference type="SFLD" id="SFLDS00029">
    <property type="entry name" value="Radical_SAM"/>
    <property type="match status" value="1"/>
</dbReference>
<protein>
    <recommendedName>
        <fullName evidence="7">Oxygen-independent coproporphyrinogen III oxidase</fullName>
        <ecNumber evidence="6">1.3.98.3</ecNumber>
    </recommendedName>
    <alternativeName>
        <fullName evidence="16">Coproporphyrinogen III dehydrogenase</fullName>
    </alternativeName>
</protein>
<keyword evidence="11" id="KW-0479">Metal-binding</keyword>
<keyword evidence="15" id="KW-0627">Porphyrin biosynthesis</keyword>
<comment type="subcellular location">
    <subcellularLocation>
        <location evidence="2">Cytoplasm</location>
    </subcellularLocation>
</comment>
<sequence length="371" mass="41126">MDMQPVPLNPLGWTFDPELLRRHDRPGPRYTSYPTAPHFHDGYGEAQFRAAIARSNASGRHLSLYVHVPYCTSPCFYCGCNRVISRDRSKGEAYVERVLLEADRVAPLFAPGRDVIQLHLGGGTPNFLEPAQLERLIDGLGQRFDFSTRAARDFSIELDPRSVSADDIGRLARLGFNRASLGVQDFDPAVQQAINREQGVAETLAIIDACRASGMRSVNVDLIYGLPRQTLEGFGRTLDTVLQARPDRLAIYGYAHLPHMFKAQRQIADGDLPGPEQKLALLGLAVERLSAAGYQYIGMDHFALPEEDLSRAQREGSLHRNFMGYTTHADTDLIGLGVSAISRIDTGYSQNPRELKDWQARIDAGVIPPLT</sequence>
<feature type="non-terminal residue" evidence="19">
    <location>
        <position position="371"/>
    </location>
</feature>
<feature type="domain" description="Radical SAM core" evidence="18">
    <location>
        <begin position="56"/>
        <end position="300"/>
    </location>
</feature>
<evidence type="ECO:0000256" key="12">
    <source>
        <dbReference type="ARBA" id="ARBA00023002"/>
    </source>
</evidence>
<evidence type="ECO:0000256" key="2">
    <source>
        <dbReference type="ARBA" id="ARBA00004496"/>
    </source>
</evidence>
<dbReference type="SUPFAM" id="SSF102114">
    <property type="entry name" value="Radical SAM enzymes"/>
    <property type="match status" value="1"/>
</dbReference>
<comment type="pathway">
    <text evidence="3">Porphyrin-containing compound metabolism; protoporphyrin-IX biosynthesis; protoporphyrinogen-IX from coproporphyrinogen-III (AdoMet route): step 1/1.</text>
</comment>
<evidence type="ECO:0000256" key="14">
    <source>
        <dbReference type="ARBA" id="ARBA00023014"/>
    </source>
</evidence>
<comment type="similarity">
    <text evidence="4">Belongs to the anaerobic coproporphyrinogen-III oxidase family.</text>
</comment>
<evidence type="ECO:0000256" key="1">
    <source>
        <dbReference type="ARBA" id="ARBA00001966"/>
    </source>
</evidence>
<keyword evidence="13" id="KW-0408">Iron</keyword>
<keyword evidence="20" id="KW-1185">Reference proteome</keyword>
<name>A0A0R0AJT8_9GAMM</name>
<comment type="subunit">
    <text evidence="5">Monomer.</text>
</comment>
<keyword evidence="12" id="KW-0560">Oxidoreductase</keyword>
<keyword evidence="8" id="KW-0004">4Fe-4S</keyword>
<dbReference type="PROSITE" id="PS51918">
    <property type="entry name" value="RADICAL_SAM"/>
    <property type="match status" value="1"/>
</dbReference>
<dbReference type="Pfam" id="PF04055">
    <property type="entry name" value="Radical_SAM"/>
    <property type="match status" value="1"/>
</dbReference>
<dbReference type="UniPathway" id="UPA00251">
    <property type="reaction ID" value="UER00323"/>
</dbReference>
<evidence type="ECO:0000256" key="9">
    <source>
        <dbReference type="ARBA" id="ARBA00022490"/>
    </source>
</evidence>
<evidence type="ECO:0000256" key="7">
    <source>
        <dbReference type="ARBA" id="ARBA00020156"/>
    </source>
</evidence>
<keyword evidence="14" id="KW-0411">Iron-sulfur</keyword>
<dbReference type="Gene3D" id="3.30.750.200">
    <property type="match status" value="1"/>
</dbReference>
<evidence type="ECO:0000256" key="5">
    <source>
        <dbReference type="ARBA" id="ARBA00011245"/>
    </source>
</evidence>
<dbReference type="InterPro" id="IPR004558">
    <property type="entry name" value="Coprogen_oxidase_HemN"/>
</dbReference>
<proteinExistence type="inferred from homology"/>
<gene>
    <name evidence="19" type="ORF">ARC78_00005</name>
</gene>
<evidence type="ECO:0000256" key="16">
    <source>
        <dbReference type="ARBA" id="ARBA00030263"/>
    </source>
</evidence>
<evidence type="ECO:0000256" key="3">
    <source>
        <dbReference type="ARBA" id="ARBA00004785"/>
    </source>
</evidence>
<evidence type="ECO:0000313" key="20">
    <source>
        <dbReference type="Proteomes" id="UP000050836"/>
    </source>
</evidence>
<dbReference type="InterPro" id="IPR058240">
    <property type="entry name" value="rSAM_sf"/>
</dbReference>
<dbReference type="PANTHER" id="PTHR13932">
    <property type="entry name" value="COPROPORPHYRINIGEN III OXIDASE"/>
    <property type="match status" value="1"/>
</dbReference>
<comment type="catalytic activity">
    <reaction evidence="17">
        <text>coproporphyrinogen III + 2 S-adenosyl-L-methionine = protoporphyrinogen IX + 2 5'-deoxyadenosine + 2 L-methionine + 2 CO2</text>
        <dbReference type="Rhea" id="RHEA:15425"/>
        <dbReference type="ChEBI" id="CHEBI:16526"/>
        <dbReference type="ChEBI" id="CHEBI:17319"/>
        <dbReference type="ChEBI" id="CHEBI:57307"/>
        <dbReference type="ChEBI" id="CHEBI:57309"/>
        <dbReference type="ChEBI" id="CHEBI:57844"/>
        <dbReference type="ChEBI" id="CHEBI:59789"/>
        <dbReference type="EC" id="1.3.98.3"/>
    </reaction>
</comment>
<evidence type="ECO:0000256" key="4">
    <source>
        <dbReference type="ARBA" id="ARBA00005493"/>
    </source>
</evidence>